<gene>
    <name evidence="3" type="ORF">OC842_002591</name>
</gene>
<comment type="caution">
    <text evidence="3">The sequence shown here is derived from an EMBL/GenBank/DDBJ whole genome shotgun (WGS) entry which is preliminary data.</text>
</comment>
<organism evidence="3 4">
    <name type="scientific">Tilletia horrida</name>
    <dbReference type="NCBI Taxonomy" id="155126"/>
    <lineage>
        <taxon>Eukaryota</taxon>
        <taxon>Fungi</taxon>
        <taxon>Dikarya</taxon>
        <taxon>Basidiomycota</taxon>
        <taxon>Ustilaginomycotina</taxon>
        <taxon>Exobasidiomycetes</taxon>
        <taxon>Tilletiales</taxon>
        <taxon>Tilletiaceae</taxon>
        <taxon>Tilletia</taxon>
    </lineage>
</organism>
<keyword evidence="4" id="KW-1185">Reference proteome</keyword>
<protein>
    <recommendedName>
        <fullName evidence="2">HNH nuclease domain-containing protein</fullName>
    </recommendedName>
</protein>
<evidence type="ECO:0000313" key="4">
    <source>
        <dbReference type="Proteomes" id="UP001176521"/>
    </source>
</evidence>
<dbReference type="AlphaFoldDB" id="A0AAN6JM63"/>
<feature type="region of interest" description="Disordered" evidence="1">
    <location>
        <begin position="95"/>
        <end position="126"/>
    </location>
</feature>
<proteinExistence type="predicted"/>
<dbReference type="InterPro" id="IPR003615">
    <property type="entry name" value="HNH_nuc"/>
</dbReference>
<dbReference type="Proteomes" id="UP001176521">
    <property type="component" value="Unassembled WGS sequence"/>
</dbReference>
<evidence type="ECO:0000259" key="2">
    <source>
        <dbReference type="Pfam" id="PF13391"/>
    </source>
</evidence>
<sequence>MERINYPTSAKIWRGDAGSTEGSARICDESGQELVQLPIEFLRLGQVQTVAFALQMVAFTFVEPGTLLRDGQQLQPDGQVTAGDYVFRRDDALQEPCTPHTGPRGKIKHTPFSGDEASSSTMSNSKRSSAHQSRFCFQVAARDSLCLVTGADPEDCTAAHILPVTRLDYYVEVLGNDRDVFEPSAGLFLRDDLHHAFDRFEFAFWPSANGDLVVHIFNAKSTRRPYHGKVVPMAYFRCVPTRRPDPRLLLFHYQQCAMCYLRGWSSFPSLPTGGP</sequence>
<dbReference type="Pfam" id="PF13391">
    <property type="entry name" value="HNH_2"/>
    <property type="match status" value="1"/>
</dbReference>
<evidence type="ECO:0000313" key="3">
    <source>
        <dbReference type="EMBL" id="KAK0534598.1"/>
    </source>
</evidence>
<name>A0AAN6JM63_9BASI</name>
<evidence type="ECO:0000256" key="1">
    <source>
        <dbReference type="SAM" id="MobiDB-lite"/>
    </source>
</evidence>
<accession>A0AAN6JM63</accession>
<feature type="domain" description="HNH nuclease" evidence="2">
    <location>
        <begin position="146"/>
        <end position="204"/>
    </location>
</feature>
<reference evidence="3" key="1">
    <citation type="journal article" date="2023" name="PhytoFront">
        <title>Draft Genome Resources of Seven Strains of Tilletia horrida, Causal Agent of Kernel Smut of Rice.</title>
        <authorList>
            <person name="Khanal S."/>
            <person name="Antony Babu S."/>
            <person name="Zhou X.G."/>
        </authorList>
    </citation>
    <scope>NUCLEOTIDE SEQUENCE</scope>
    <source>
        <strain evidence="3">TX3</strain>
    </source>
</reference>
<dbReference type="EMBL" id="JAPDMQ010000113">
    <property type="protein sequence ID" value="KAK0534598.1"/>
    <property type="molecule type" value="Genomic_DNA"/>
</dbReference>